<feature type="region of interest" description="Disordered" evidence="15">
    <location>
        <begin position="443"/>
        <end position="474"/>
    </location>
</feature>
<dbReference type="Pfam" id="PF01807">
    <property type="entry name" value="Zn_ribbon_DnaG"/>
    <property type="match status" value="1"/>
</dbReference>
<evidence type="ECO:0000256" key="3">
    <source>
        <dbReference type="ARBA" id="ARBA00022679"/>
    </source>
</evidence>
<dbReference type="InterPro" id="IPR036977">
    <property type="entry name" value="DNA_primase_Znf_CHC2"/>
</dbReference>
<name>A0A9D1LHN6_9BACT</name>
<dbReference type="Gene3D" id="3.40.1360.10">
    <property type="match status" value="1"/>
</dbReference>
<dbReference type="GO" id="GO:0003677">
    <property type="term" value="F:DNA binding"/>
    <property type="evidence" value="ECO:0007669"/>
    <property type="project" value="UniProtKB-KW"/>
</dbReference>
<evidence type="ECO:0000256" key="11">
    <source>
        <dbReference type="ARBA" id="ARBA00023163"/>
    </source>
</evidence>
<dbReference type="GO" id="GO:0005737">
    <property type="term" value="C:cytoplasm"/>
    <property type="evidence" value="ECO:0007669"/>
    <property type="project" value="TreeGrafter"/>
</dbReference>
<evidence type="ECO:0000259" key="16">
    <source>
        <dbReference type="PROSITE" id="PS50880"/>
    </source>
</evidence>
<keyword evidence="14" id="KW-0175">Coiled coil</keyword>
<dbReference type="Pfam" id="PF13155">
    <property type="entry name" value="Toprim_2"/>
    <property type="match status" value="1"/>
</dbReference>
<feature type="coiled-coil region" evidence="14">
    <location>
        <begin position="545"/>
        <end position="573"/>
    </location>
</feature>
<dbReference type="GO" id="GO:0008270">
    <property type="term" value="F:zinc ion binding"/>
    <property type="evidence" value="ECO:0007669"/>
    <property type="project" value="UniProtKB-UniRule"/>
</dbReference>
<comment type="subunit">
    <text evidence="12">Monomer. Interacts with DnaB.</text>
</comment>
<dbReference type="Gene3D" id="3.90.580.10">
    <property type="entry name" value="Zinc finger, CHC2-type domain"/>
    <property type="match status" value="1"/>
</dbReference>
<keyword evidence="1 12" id="KW-0240">DNA-directed RNA polymerase</keyword>
<dbReference type="SMART" id="SM00493">
    <property type="entry name" value="TOPRIM"/>
    <property type="match status" value="1"/>
</dbReference>
<dbReference type="InterPro" id="IPR006171">
    <property type="entry name" value="TOPRIM_dom"/>
</dbReference>
<accession>A0A9D1LHN6</accession>
<dbReference type="Proteomes" id="UP000824076">
    <property type="component" value="Unassembled WGS sequence"/>
</dbReference>
<evidence type="ECO:0000313" key="17">
    <source>
        <dbReference type="EMBL" id="HIU39116.1"/>
    </source>
</evidence>
<comment type="similarity">
    <text evidence="12">Belongs to the DnaG primase family.</text>
</comment>
<dbReference type="GO" id="GO:0006269">
    <property type="term" value="P:DNA replication, synthesis of primer"/>
    <property type="evidence" value="ECO:0007669"/>
    <property type="project" value="UniProtKB-UniRule"/>
</dbReference>
<comment type="domain">
    <text evidence="12">Contains an N-terminal zinc-binding domain, a central core domain that contains the primase activity, and a C-terminal DnaB-binding domain.</text>
</comment>
<dbReference type="GO" id="GO:1990077">
    <property type="term" value="C:primosome complex"/>
    <property type="evidence" value="ECO:0007669"/>
    <property type="project" value="UniProtKB-KW"/>
</dbReference>
<feature type="domain" description="Toprim" evidence="16">
    <location>
        <begin position="257"/>
        <end position="338"/>
    </location>
</feature>
<dbReference type="PROSITE" id="PS50880">
    <property type="entry name" value="TOPRIM"/>
    <property type="match status" value="1"/>
</dbReference>
<keyword evidence="7 12" id="KW-0863">Zinc-finger</keyword>
<dbReference type="FunFam" id="3.40.1360.10:FF:000002">
    <property type="entry name" value="DNA primase"/>
    <property type="match status" value="1"/>
</dbReference>
<evidence type="ECO:0000256" key="9">
    <source>
        <dbReference type="ARBA" id="ARBA00022842"/>
    </source>
</evidence>
<dbReference type="InterPro" id="IPR019475">
    <property type="entry name" value="DNA_primase_DnaB-bd"/>
</dbReference>
<evidence type="ECO:0000256" key="10">
    <source>
        <dbReference type="ARBA" id="ARBA00023125"/>
    </source>
</evidence>
<dbReference type="InterPro" id="IPR050219">
    <property type="entry name" value="DnaG_primase"/>
</dbReference>
<dbReference type="Pfam" id="PF08275">
    <property type="entry name" value="DNAG_N"/>
    <property type="match status" value="1"/>
</dbReference>
<keyword evidence="8 12" id="KW-0862">Zinc</keyword>
<keyword evidence="11 12" id="KW-0804">Transcription</keyword>
<reference evidence="17" key="1">
    <citation type="submission" date="2020-10" db="EMBL/GenBank/DDBJ databases">
        <authorList>
            <person name="Gilroy R."/>
        </authorList>
    </citation>
    <scope>NUCLEOTIDE SEQUENCE</scope>
    <source>
        <strain evidence="17">17073</strain>
    </source>
</reference>
<evidence type="ECO:0000256" key="12">
    <source>
        <dbReference type="HAMAP-Rule" id="MF_00974"/>
    </source>
</evidence>
<organism evidence="17 18">
    <name type="scientific">Candidatus Limisoma intestinavium</name>
    <dbReference type="NCBI Taxonomy" id="2840856"/>
    <lineage>
        <taxon>Bacteria</taxon>
        <taxon>Pseudomonadati</taxon>
        <taxon>Bacteroidota</taxon>
        <taxon>Bacteroidia</taxon>
        <taxon>Bacteroidales</taxon>
        <taxon>Candidatus Limisoma</taxon>
    </lineage>
</organism>
<comment type="cofactor">
    <cofactor evidence="12 13">
        <name>Zn(2+)</name>
        <dbReference type="ChEBI" id="CHEBI:29105"/>
    </cofactor>
    <text evidence="12 13">Binds 1 zinc ion per monomer.</text>
</comment>
<comment type="catalytic activity">
    <reaction evidence="12">
        <text>ssDNA + n NTP = ssDNA/pppN(pN)n-1 hybrid + (n-1) diphosphate.</text>
        <dbReference type="EC" id="2.7.7.101"/>
    </reaction>
</comment>
<evidence type="ECO:0000256" key="8">
    <source>
        <dbReference type="ARBA" id="ARBA00022833"/>
    </source>
</evidence>
<dbReference type="GO" id="GO:0003899">
    <property type="term" value="F:DNA-directed RNA polymerase activity"/>
    <property type="evidence" value="ECO:0007669"/>
    <property type="project" value="UniProtKB-UniRule"/>
</dbReference>
<dbReference type="NCBIfam" id="TIGR01391">
    <property type="entry name" value="dnaG"/>
    <property type="match status" value="1"/>
</dbReference>
<comment type="caution">
    <text evidence="17">The sequence shown here is derived from an EMBL/GenBank/DDBJ whole genome shotgun (WGS) entry which is preliminary data.</text>
</comment>
<keyword evidence="9" id="KW-0460">Magnesium</keyword>
<evidence type="ECO:0000313" key="18">
    <source>
        <dbReference type="Proteomes" id="UP000824076"/>
    </source>
</evidence>
<protein>
    <recommendedName>
        <fullName evidence="12">DNA primase</fullName>
        <ecNumber evidence="12">2.7.7.101</ecNumber>
    </recommendedName>
</protein>
<comment type="function">
    <text evidence="12">RNA polymerase that catalyzes the synthesis of short RNA molecules used as primers for DNA polymerase during DNA replication.</text>
</comment>
<evidence type="ECO:0000256" key="14">
    <source>
        <dbReference type="SAM" id="Coils"/>
    </source>
</evidence>
<dbReference type="EC" id="2.7.7.101" evidence="12"/>
<keyword evidence="2 12" id="KW-0639">Primosome</keyword>
<evidence type="ECO:0000256" key="4">
    <source>
        <dbReference type="ARBA" id="ARBA00022695"/>
    </source>
</evidence>
<dbReference type="FunFam" id="3.90.580.10:FF:000001">
    <property type="entry name" value="DNA primase"/>
    <property type="match status" value="1"/>
</dbReference>
<dbReference type="SUPFAM" id="SSF57783">
    <property type="entry name" value="Zinc beta-ribbon"/>
    <property type="match status" value="1"/>
</dbReference>
<dbReference type="GO" id="GO:0000428">
    <property type="term" value="C:DNA-directed RNA polymerase complex"/>
    <property type="evidence" value="ECO:0007669"/>
    <property type="project" value="UniProtKB-KW"/>
</dbReference>
<keyword evidence="4 12" id="KW-0548">Nucleotidyltransferase</keyword>
<keyword evidence="5 12" id="KW-0235">DNA replication</keyword>
<keyword evidence="6 12" id="KW-0479">Metal-binding</keyword>
<evidence type="ECO:0000256" key="6">
    <source>
        <dbReference type="ARBA" id="ARBA00022723"/>
    </source>
</evidence>
<dbReference type="HAMAP" id="MF_00974">
    <property type="entry name" value="DNA_primase_DnaG"/>
    <property type="match status" value="1"/>
</dbReference>
<evidence type="ECO:0000256" key="5">
    <source>
        <dbReference type="ARBA" id="ARBA00022705"/>
    </source>
</evidence>
<sequence>MIDKETVERILNAADIVDVVSDFVHLRRRGSNYVGLCPFHNEKTPSFSVSRSKGICKCFSCGKGGSPVNFIMEHEQMSYYEALKYLARKYNIEVKERELTDEERQAQSERESMLIVNDFALKHFETNLFETDEGRDIGLSYFYERGFTDAIIRKFHLGYSLERSTDLYDAILREGLNPKFAIETGLCINTERGAYDRFKGRVMFPVMNIAGKVIAFGGRTLKKDLAKYVNSPESAIYKKKNELYGLYQAKQAIVKKEKCFLVEGYTDVLSMHQAGIENVVASSGTSLTEGQIRLIHRFSDNITVLYDGDAAGIKASLRGIDLLLAEGLNVKVLLLPDGDDPDSFAKKHSAAEFQGYIESHETDFIKFKISILLNGIEDDPIRKAEAISDIVKSIAVIPSEITRAVYIKECSASFDIDEKILAVEVRKAISGKIEKERANALRKKYEDDAAPTETGTEKNEEQKSAPEPAQPAKNPLKLSETEVIRYIAKYGMCDFCDAIDANGLKYKAVVLEYIYMDLNKDEMSFSVPAYQKIYQKALSLLPEFKTESEKKAVELEQTKKELEREEIERIRTQFDNIDDIRQAEDSMKERIGQRIETELAEFKTDFLERHLCSDPDDDIRKTTLELITEKAQLSKLHTKYAKIESDYDRLSELVPQALLVWKDAILDLQIKHIRAKINDSANSPEDTENLMKQISELQQLRSRLAKHMGERVIIP</sequence>
<dbReference type="AlphaFoldDB" id="A0A9D1LHN6"/>
<dbReference type="SMART" id="SM00400">
    <property type="entry name" value="ZnF_CHCC"/>
    <property type="match status" value="1"/>
</dbReference>
<reference evidence="17" key="2">
    <citation type="journal article" date="2021" name="PeerJ">
        <title>Extensive microbial diversity within the chicken gut microbiome revealed by metagenomics and culture.</title>
        <authorList>
            <person name="Gilroy R."/>
            <person name="Ravi A."/>
            <person name="Getino M."/>
            <person name="Pursley I."/>
            <person name="Horton D.L."/>
            <person name="Alikhan N.F."/>
            <person name="Baker D."/>
            <person name="Gharbi K."/>
            <person name="Hall N."/>
            <person name="Watson M."/>
            <person name="Adriaenssens E.M."/>
            <person name="Foster-Nyarko E."/>
            <person name="Jarju S."/>
            <person name="Secka A."/>
            <person name="Antonio M."/>
            <person name="Oren A."/>
            <person name="Chaudhuri R.R."/>
            <person name="La Ragione R."/>
            <person name="Hildebrand F."/>
            <person name="Pallen M.J."/>
        </authorList>
    </citation>
    <scope>NUCLEOTIDE SEQUENCE</scope>
    <source>
        <strain evidence="17">17073</strain>
    </source>
</reference>
<evidence type="ECO:0000256" key="13">
    <source>
        <dbReference type="PIRSR" id="PIRSR002811-1"/>
    </source>
</evidence>
<dbReference type="PANTHER" id="PTHR30313:SF2">
    <property type="entry name" value="DNA PRIMASE"/>
    <property type="match status" value="1"/>
</dbReference>
<dbReference type="CDD" id="cd03364">
    <property type="entry name" value="TOPRIM_DnaG_primases"/>
    <property type="match status" value="1"/>
</dbReference>
<proteinExistence type="inferred from homology"/>
<dbReference type="Pfam" id="PF10410">
    <property type="entry name" value="DnaB_bind"/>
    <property type="match status" value="1"/>
</dbReference>
<feature type="zinc finger region" description="CHC2-type" evidence="12 13">
    <location>
        <begin position="37"/>
        <end position="61"/>
    </location>
</feature>
<dbReference type="EMBL" id="DVMS01000157">
    <property type="protein sequence ID" value="HIU39116.1"/>
    <property type="molecule type" value="Genomic_DNA"/>
</dbReference>
<evidence type="ECO:0000256" key="1">
    <source>
        <dbReference type="ARBA" id="ARBA00022478"/>
    </source>
</evidence>
<evidence type="ECO:0000256" key="7">
    <source>
        <dbReference type="ARBA" id="ARBA00022771"/>
    </source>
</evidence>
<dbReference type="InterPro" id="IPR006295">
    <property type="entry name" value="DNA_primase_DnaG"/>
</dbReference>
<keyword evidence="10 12" id="KW-0238">DNA-binding</keyword>
<dbReference type="InterPro" id="IPR037068">
    <property type="entry name" value="DNA_primase_core_N_sf"/>
</dbReference>
<dbReference type="SUPFAM" id="SSF56731">
    <property type="entry name" value="DNA primase core"/>
    <property type="match status" value="1"/>
</dbReference>
<dbReference type="InterPro" id="IPR030846">
    <property type="entry name" value="DnaG_bac"/>
</dbReference>
<evidence type="ECO:0000256" key="2">
    <source>
        <dbReference type="ARBA" id="ARBA00022515"/>
    </source>
</evidence>
<evidence type="ECO:0000256" key="15">
    <source>
        <dbReference type="SAM" id="MobiDB-lite"/>
    </source>
</evidence>
<keyword evidence="3 12" id="KW-0808">Transferase</keyword>
<dbReference type="PANTHER" id="PTHR30313">
    <property type="entry name" value="DNA PRIMASE"/>
    <property type="match status" value="1"/>
</dbReference>
<gene>
    <name evidence="12 17" type="primary">dnaG</name>
    <name evidence="17" type="ORF">IAD18_05570</name>
</gene>
<dbReference type="Gene3D" id="3.90.980.10">
    <property type="entry name" value="DNA primase, catalytic core, N-terminal domain"/>
    <property type="match status" value="1"/>
</dbReference>
<dbReference type="PIRSF" id="PIRSF002811">
    <property type="entry name" value="DnaG"/>
    <property type="match status" value="1"/>
</dbReference>
<dbReference type="InterPro" id="IPR034151">
    <property type="entry name" value="TOPRIM_DnaG_bac"/>
</dbReference>
<feature type="compositionally biased region" description="Basic and acidic residues" evidence="15">
    <location>
        <begin position="455"/>
        <end position="464"/>
    </location>
</feature>
<dbReference type="InterPro" id="IPR002694">
    <property type="entry name" value="Znf_CHC2"/>
</dbReference>
<dbReference type="InterPro" id="IPR013264">
    <property type="entry name" value="DNAG_N"/>
</dbReference>